<evidence type="ECO:0000313" key="2">
    <source>
        <dbReference type="Proteomes" id="UP000479756"/>
    </source>
</evidence>
<evidence type="ECO:0008006" key="3">
    <source>
        <dbReference type="Google" id="ProtNLM"/>
    </source>
</evidence>
<dbReference type="Gene3D" id="3.30.70.1060">
    <property type="entry name" value="Dimeric alpha+beta barrel"/>
    <property type="match status" value="1"/>
</dbReference>
<organism evidence="1 2">
    <name type="scientific">Galbitalea soli</name>
    <dbReference type="NCBI Taxonomy" id="1268042"/>
    <lineage>
        <taxon>Bacteria</taxon>
        <taxon>Bacillati</taxon>
        <taxon>Actinomycetota</taxon>
        <taxon>Actinomycetes</taxon>
        <taxon>Micrococcales</taxon>
        <taxon>Microbacteriaceae</taxon>
        <taxon>Galbitalea</taxon>
    </lineage>
</organism>
<dbReference type="RefSeq" id="WP_163471620.1">
    <property type="nucleotide sequence ID" value="NZ_JAAGWZ010000001.1"/>
</dbReference>
<name>A0A7C9PKY7_9MICO</name>
<proteinExistence type="predicted"/>
<comment type="caution">
    <text evidence="1">The sequence shown here is derived from an EMBL/GenBank/DDBJ whole genome shotgun (WGS) entry which is preliminary data.</text>
</comment>
<protein>
    <recommendedName>
        <fullName evidence="3">YCII-related domain-containing protein</fullName>
    </recommendedName>
</protein>
<gene>
    <name evidence="1" type="ORF">G3T37_01020</name>
</gene>
<dbReference type="Proteomes" id="UP000479756">
    <property type="component" value="Unassembled WGS sequence"/>
</dbReference>
<keyword evidence="2" id="KW-1185">Reference proteome</keyword>
<accession>A0A7C9PKY7</accession>
<evidence type="ECO:0000313" key="1">
    <source>
        <dbReference type="EMBL" id="NEM89932.1"/>
    </source>
</evidence>
<sequence length="59" mass="6391">MVRSTDGQLAITAGPLYDSADFASGYYLLDCVDIDRACEIAGRLHESRFAPIEVRQVGG</sequence>
<dbReference type="EMBL" id="JAAGWZ010000001">
    <property type="protein sequence ID" value="NEM89932.1"/>
    <property type="molecule type" value="Genomic_DNA"/>
</dbReference>
<reference evidence="1 2" key="1">
    <citation type="journal article" date="2014" name="Int. J. Syst. Evol. Microbiol.">
        <title>Description of Galbitalea soli gen. nov., sp. nov., and Frondihabitans sucicola sp. nov.</title>
        <authorList>
            <person name="Kim S.J."/>
            <person name="Lim J.M."/>
            <person name="Ahn J.H."/>
            <person name="Weon H.Y."/>
            <person name="Hamada M."/>
            <person name="Suzuki K."/>
            <person name="Ahn T.Y."/>
            <person name="Kwon S.W."/>
        </authorList>
    </citation>
    <scope>NUCLEOTIDE SEQUENCE [LARGE SCALE GENOMIC DNA]</scope>
    <source>
        <strain evidence="1 2">NBRC 108727</strain>
    </source>
</reference>
<dbReference type="AlphaFoldDB" id="A0A7C9PKY7"/>
<dbReference type="InterPro" id="IPR011008">
    <property type="entry name" value="Dimeric_a/b-barrel"/>
</dbReference>
<dbReference type="SUPFAM" id="SSF54909">
    <property type="entry name" value="Dimeric alpha+beta barrel"/>
    <property type="match status" value="1"/>
</dbReference>